<feature type="transmembrane region" description="Helical" evidence="6">
    <location>
        <begin position="680"/>
        <end position="701"/>
    </location>
</feature>
<feature type="transmembrane region" description="Helical" evidence="6">
    <location>
        <begin position="285"/>
        <end position="304"/>
    </location>
</feature>
<comment type="caution">
    <text evidence="9">The sequence shown here is derived from an EMBL/GenBank/DDBJ whole genome shotgun (WGS) entry which is preliminary data.</text>
</comment>
<feature type="transmembrane region" description="Helical" evidence="6">
    <location>
        <begin position="419"/>
        <end position="443"/>
    </location>
</feature>
<gene>
    <name evidence="9" type="ORF">GS399_10885</name>
</gene>
<reference evidence="9 10" key="1">
    <citation type="submission" date="2019-11" db="EMBL/GenBank/DDBJ databases">
        <title>Pedobacter sp. HMF7647 Genome sequencing and assembly.</title>
        <authorList>
            <person name="Kang H."/>
            <person name="Kim H."/>
            <person name="Joh K."/>
        </authorList>
    </citation>
    <scope>NUCLEOTIDE SEQUENCE [LARGE SCALE GENOMIC DNA]</scope>
    <source>
        <strain evidence="9 10">HMF7647</strain>
    </source>
</reference>
<dbReference type="AlphaFoldDB" id="A0A7K1YA60"/>
<name>A0A7K1YA60_9SPHI</name>
<dbReference type="GO" id="GO:0022857">
    <property type="term" value="F:transmembrane transporter activity"/>
    <property type="evidence" value="ECO:0007669"/>
    <property type="project" value="TreeGrafter"/>
</dbReference>
<dbReference type="InterPro" id="IPR050250">
    <property type="entry name" value="Macrolide_Exporter_MacB"/>
</dbReference>
<sequence>MFRNYLKISWRNITANRQFTFLNLIGLSAGLASAILVYIWISDELHINKFNQNDDRVYQVMQSVSDGNGAIENTPGLLADALQIEMPEVEYAASVIPSTWFAEKGLFSFNDTHIRADGQFVSNNYFSIFPCSFIEGNANQLFSSKNNLAISKQLALKIFGTTNNVIGKTIEWNQQGFNENYIVTGIFEKQSSNSTIQFDAVFNYAQFLDKNSKLLKWTNNDPYTYVLLKKKSDAHIFSKKIAGFVKTKNADSKQVLFAQLFSDTYLYNRYVNGVPSGGRIEYVKLFFIITIFILLIACINFMNLSTARALKRIKEIGIQKIVGASRRSLIIQYLSESILMAFLSLFLAIAIVIILLPAFKQLTGKDFNLQFDTNFILAITTITLITGIIAGSYPAFYLSHFKPVLVLKGALKNTIGELWMRKGLVVFQFTVSVVLIISVMIVYQQMQLIETTNLGYERDHVIYFDKGGKLSANDADFKQGAVYKDLETFLQQIKTIPGVANASNFRHSIVNREGGTTDVIWQGKPADDQTSFTDIACGYNFIETLGIQMKEGRPYSTAFGSDDDKVVLNEAAVKAMGLIDPVGKNITIWGNKKQIIGVTKNFHFQSLYENIKPCFFDLSMNARVSKIAVRIKAGNEKATIEKLLKFYKSYTGEALNYAFVDEDYEALYASEQRVAALSKYFAGIAIIISCLGLFGLAAFTAQKRRKEIGIRKVIGASVSSIIAMLSKDFLKLVLLAVVIAFPVSWWLMNNWLQSFAYRIQISVYVYLIAAISVIVITIITISFQSIKAAIANPVKSLRTE</sequence>
<dbReference type="Pfam" id="PF02687">
    <property type="entry name" value="FtsX"/>
    <property type="match status" value="2"/>
</dbReference>
<evidence type="ECO:0000256" key="5">
    <source>
        <dbReference type="ARBA" id="ARBA00023136"/>
    </source>
</evidence>
<evidence type="ECO:0000256" key="2">
    <source>
        <dbReference type="ARBA" id="ARBA00022475"/>
    </source>
</evidence>
<accession>A0A7K1YA60</accession>
<keyword evidence="3 6" id="KW-0812">Transmembrane</keyword>
<dbReference type="InterPro" id="IPR003838">
    <property type="entry name" value="ABC3_permease_C"/>
</dbReference>
<evidence type="ECO:0000256" key="1">
    <source>
        <dbReference type="ARBA" id="ARBA00004651"/>
    </source>
</evidence>
<keyword evidence="10" id="KW-1185">Reference proteome</keyword>
<feature type="domain" description="ABC3 transporter permease C-terminal" evidence="7">
    <location>
        <begin position="288"/>
        <end position="400"/>
    </location>
</feature>
<keyword evidence="5 6" id="KW-0472">Membrane</keyword>
<feature type="domain" description="ABC3 transporter permease C-terminal" evidence="7">
    <location>
        <begin position="681"/>
        <end position="789"/>
    </location>
</feature>
<evidence type="ECO:0000313" key="9">
    <source>
        <dbReference type="EMBL" id="MXV51475.1"/>
    </source>
</evidence>
<proteinExistence type="predicted"/>
<dbReference type="Pfam" id="PF12704">
    <property type="entry name" value="MacB_PCD"/>
    <property type="match status" value="2"/>
</dbReference>
<feature type="transmembrane region" description="Helical" evidence="6">
    <location>
        <begin position="21"/>
        <end position="41"/>
    </location>
</feature>
<organism evidence="9 10">
    <name type="scientific">Hufsiella arboris</name>
    <dbReference type="NCBI Taxonomy" id="2695275"/>
    <lineage>
        <taxon>Bacteria</taxon>
        <taxon>Pseudomonadati</taxon>
        <taxon>Bacteroidota</taxon>
        <taxon>Sphingobacteriia</taxon>
        <taxon>Sphingobacteriales</taxon>
        <taxon>Sphingobacteriaceae</taxon>
        <taxon>Hufsiella</taxon>
    </lineage>
</organism>
<keyword evidence="2" id="KW-1003">Cell membrane</keyword>
<keyword evidence="4 6" id="KW-1133">Transmembrane helix</keyword>
<protein>
    <submittedName>
        <fullName evidence="9">FtsX-like permease family protein</fullName>
    </submittedName>
</protein>
<feature type="transmembrane region" description="Helical" evidence="6">
    <location>
        <begin position="729"/>
        <end position="748"/>
    </location>
</feature>
<evidence type="ECO:0000256" key="3">
    <source>
        <dbReference type="ARBA" id="ARBA00022692"/>
    </source>
</evidence>
<dbReference type="Proteomes" id="UP000466586">
    <property type="component" value="Unassembled WGS sequence"/>
</dbReference>
<feature type="transmembrane region" description="Helical" evidence="6">
    <location>
        <begin position="333"/>
        <end position="355"/>
    </location>
</feature>
<dbReference type="GO" id="GO:0005886">
    <property type="term" value="C:plasma membrane"/>
    <property type="evidence" value="ECO:0007669"/>
    <property type="project" value="UniProtKB-SubCell"/>
</dbReference>
<dbReference type="RefSeq" id="WP_160844643.1">
    <property type="nucleotide sequence ID" value="NZ_WVHT01000004.1"/>
</dbReference>
<feature type="domain" description="MacB-like periplasmic core" evidence="8">
    <location>
        <begin position="20"/>
        <end position="239"/>
    </location>
</feature>
<dbReference type="EMBL" id="WVHT01000004">
    <property type="protein sequence ID" value="MXV51475.1"/>
    <property type="molecule type" value="Genomic_DNA"/>
</dbReference>
<comment type="subcellular location">
    <subcellularLocation>
        <location evidence="1">Cell membrane</location>
        <topology evidence="1">Multi-pass membrane protein</topology>
    </subcellularLocation>
</comment>
<evidence type="ECO:0000259" key="8">
    <source>
        <dbReference type="Pfam" id="PF12704"/>
    </source>
</evidence>
<feature type="domain" description="MacB-like periplasmic core" evidence="8">
    <location>
        <begin position="431"/>
        <end position="642"/>
    </location>
</feature>
<evidence type="ECO:0000256" key="4">
    <source>
        <dbReference type="ARBA" id="ARBA00022989"/>
    </source>
</evidence>
<feature type="transmembrane region" description="Helical" evidence="6">
    <location>
        <begin position="375"/>
        <end position="398"/>
    </location>
</feature>
<evidence type="ECO:0000313" key="10">
    <source>
        <dbReference type="Proteomes" id="UP000466586"/>
    </source>
</evidence>
<evidence type="ECO:0000259" key="7">
    <source>
        <dbReference type="Pfam" id="PF02687"/>
    </source>
</evidence>
<dbReference type="InterPro" id="IPR025857">
    <property type="entry name" value="MacB_PCD"/>
</dbReference>
<dbReference type="PANTHER" id="PTHR30572:SF18">
    <property type="entry name" value="ABC-TYPE MACROLIDE FAMILY EXPORT SYSTEM PERMEASE COMPONENT 2"/>
    <property type="match status" value="1"/>
</dbReference>
<evidence type="ECO:0000256" key="6">
    <source>
        <dbReference type="SAM" id="Phobius"/>
    </source>
</evidence>
<dbReference type="PANTHER" id="PTHR30572">
    <property type="entry name" value="MEMBRANE COMPONENT OF TRANSPORTER-RELATED"/>
    <property type="match status" value="1"/>
</dbReference>
<feature type="transmembrane region" description="Helical" evidence="6">
    <location>
        <begin position="763"/>
        <end position="783"/>
    </location>
</feature>